<feature type="region of interest" description="Disordered" evidence="1">
    <location>
        <begin position="94"/>
        <end position="123"/>
    </location>
</feature>
<dbReference type="EMBL" id="DAKRPA010000030">
    <property type="protein sequence ID" value="DBA02510.1"/>
    <property type="molecule type" value="Genomic_DNA"/>
</dbReference>
<comment type="caution">
    <text evidence="2">The sequence shown here is derived from an EMBL/GenBank/DDBJ whole genome shotgun (WGS) entry which is preliminary data.</text>
</comment>
<reference evidence="2" key="1">
    <citation type="submission" date="2022-11" db="EMBL/GenBank/DDBJ databases">
        <authorList>
            <person name="Morgan W.R."/>
            <person name="Tartar A."/>
        </authorList>
    </citation>
    <scope>NUCLEOTIDE SEQUENCE</scope>
    <source>
        <strain evidence="2">ARSEF 373</strain>
    </source>
</reference>
<dbReference type="Proteomes" id="UP001146120">
    <property type="component" value="Unassembled WGS sequence"/>
</dbReference>
<evidence type="ECO:0000256" key="1">
    <source>
        <dbReference type="SAM" id="MobiDB-lite"/>
    </source>
</evidence>
<sequence>MYRLDHRRSEGTVIADQDVRGVMMLRSRWFDRFLIDFEGALRVVRSQLSPGKYQVLITAPKAQAASTTTTRSSRTALIINREYAVPRIEAELEFDPNRIPPRRQPRTPRPRAKPKAGRATTVRTGSSPFLRLRVFDDEAMAAVVASS</sequence>
<proteinExistence type="predicted"/>
<protein>
    <submittedName>
        <fullName evidence="2">Uncharacterized protein</fullName>
    </submittedName>
</protein>
<feature type="compositionally biased region" description="Basic residues" evidence="1">
    <location>
        <begin position="100"/>
        <end position="116"/>
    </location>
</feature>
<name>A0AAV2ZD14_9STRA</name>
<evidence type="ECO:0000313" key="2">
    <source>
        <dbReference type="EMBL" id="DBA02510.1"/>
    </source>
</evidence>
<dbReference type="AlphaFoldDB" id="A0AAV2ZD14"/>
<accession>A0AAV2ZD14</accession>
<organism evidence="2 3">
    <name type="scientific">Lagenidium giganteum</name>
    <dbReference type="NCBI Taxonomy" id="4803"/>
    <lineage>
        <taxon>Eukaryota</taxon>
        <taxon>Sar</taxon>
        <taxon>Stramenopiles</taxon>
        <taxon>Oomycota</taxon>
        <taxon>Peronosporomycetes</taxon>
        <taxon>Pythiales</taxon>
        <taxon>Pythiaceae</taxon>
    </lineage>
</organism>
<reference evidence="2" key="2">
    <citation type="journal article" date="2023" name="Microbiol Resour">
        <title>Decontamination and Annotation of the Draft Genome Sequence of the Oomycete Lagenidium giganteum ARSEF 373.</title>
        <authorList>
            <person name="Morgan W.R."/>
            <person name="Tartar A."/>
        </authorList>
    </citation>
    <scope>NUCLEOTIDE SEQUENCE</scope>
    <source>
        <strain evidence="2">ARSEF 373</strain>
    </source>
</reference>
<gene>
    <name evidence="2" type="ORF">N0F65_010982</name>
</gene>
<evidence type="ECO:0000313" key="3">
    <source>
        <dbReference type="Proteomes" id="UP001146120"/>
    </source>
</evidence>
<keyword evidence="3" id="KW-1185">Reference proteome</keyword>